<evidence type="ECO:0000256" key="1">
    <source>
        <dbReference type="SAM" id="MobiDB-lite"/>
    </source>
</evidence>
<keyword evidence="3" id="KW-1185">Reference proteome</keyword>
<organism evidence="2 3">
    <name type="scientific">Mycena albidolilacea</name>
    <dbReference type="NCBI Taxonomy" id="1033008"/>
    <lineage>
        <taxon>Eukaryota</taxon>
        <taxon>Fungi</taxon>
        <taxon>Dikarya</taxon>
        <taxon>Basidiomycota</taxon>
        <taxon>Agaricomycotina</taxon>
        <taxon>Agaricomycetes</taxon>
        <taxon>Agaricomycetidae</taxon>
        <taxon>Agaricales</taxon>
        <taxon>Marasmiineae</taxon>
        <taxon>Mycenaceae</taxon>
        <taxon>Mycena</taxon>
    </lineage>
</organism>
<proteinExistence type="predicted"/>
<dbReference type="AlphaFoldDB" id="A0AAD6Z000"/>
<sequence length="657" mass="71604">MTSGQGMDSSKMQDYRAQIRQALDVFGPWVGSICLVQGEHFTGTQDKPPLLLSLLGRYSTATCRRHIELRQQAKPRPSQTSNIRLYSSRSPPPRPPPPPQLGAAGDRCPLAQQHVHLNSQALPCESTHLTIRNDDDELNKMRAFPTHHLPYSSGSSLPRSSSTCLNCQLHPRSMRHGCGEAINQRMLCCALAHGAAPAPTAQPYSLFLSRFPLSTLFPILLFSMSSWSWCQHLFGTSRQGLLGRNLAEHCIPNMFTPTLAHPDSFSACFQKSPGSGLRIRSYGVMKLVNLPLNHPSADEISDGGLDPAAGGKPEGAREAQDFIACLHNPVPFAPSHATPPALVKVSETSQQIPPKRSSQTDHRVAQACDRADSNVSLDISISFASLPSSTLNDAPAGDNEGPSSPKSNPGNPDHSPLTPTESDREGRISSITQSSTSRSLTSLGIETKPTSTLLHPLIPHPAPLPDGLRKNIENNSLLYSILDVTIAFHDPLCVLQISLILGVQCTQVGAAIWPISSYFEHLTPTINFNSDLKLRPVLKDSLVRKPRRCGSMPRSTTPSLRNGIWPASLATHGEFWDYHVCNVNPSTEIYDAPRSSCLPLDPASRLKLTGVIRWLEEILNRMEGGAEAADFLATYRQQSNNQPQPVLTMGGMANMLF</sequence>
<feature type="compositionally biased region" description="Basic and acidic residues" evidence="1">
    <location>
        <begin position="358"/>
        <end position="370"/>
    </location>
</feature>
<feature type="region of interest" description="Disordered" evidence="1">
    <location>
        <begin position="68"/>
        <end position="106"/>
    </location>
</feature>
<evidence type="ECO:0000313" key="2">
    <source>
        <dbReference type="EMBL" id="KAJ7301983.1"/>
    </source>
</evidence>
<feature type="region of interest" description="Disordered" evidence="1">
    <location>
        <begin position="388"/>
        <end position="442"/>
    </location>
</feature>
<feature type="compositionally biased region" description="Pro residues" evidence="1">
    <location>
        <begin position="90"/>
        <end position="100"/>
    </location>
</feature>
<dbReference type="EMBL" id="JARIHO010000123">
    <property type="protein sequence ID" value="KAJ7301983.1"/>
    <property type="molecule type" value="Genomic_DNA"/>
</dbReference>
<dbReference type="Proteomes" id="UP001218218">
    <property type="component" value="Unassembled WGS sequence"/>
</dbReference>
<name>A0AAD6Z000_9AGAR</name>
<gene>
    <name evidence="2" type="ORF">DFH08DRAFT_992075</name>
</gene>
<feature type="region of interest" description="Disordered" evidence="1">
    <location>
        <begin position="343"/>
        <end position="370"/>
    </location>
</feature>
<reference evidence="2" key="1">
    <citation type="submission" date="2023-03" db="EMBL/GenBank/DDBJ databases">
        <title>Massive genome expansion in bonnet fungi (Mycena s.s.) driven by repeated elements and novel gene families across ecological guilds.</title>
        <authorList>
            <consortium name="Lawrence Berkeley National Laboratory"/>
            <person name="Harder C.B."/>
            <person name="Miyauchi S."/>
            <person name="Viragh M."/>
            <person name="Kuo A."/>
            <person name="Thoen E."/>
            <person name="Andreopoulos B."/>
            <person name="Lu D."/>
            <person name="Skrede I."/>
            <person name="Drula E."/>
            <person name="Henrissat B."/>
            <person name="Morin E."/>
            <person name="Kohler A."/>
            <person name="Barry K."/>
            <person name="LaButti K."/>
            <person name="Morin E."/>
            <person name="Salamov A."/>
            <person name="Lipzen A."/>
            <person name="Mereny Z."/>
            <person name="Hegedus B."/>
            <person name="Baldrian P."/>
            <person name="Stursova M."/>
            <person name="Weitz H."/>
            <person name="Taylor A."/>
            <person name="Grigoriev I.V."/>
            <person name="Nagy L.G."/>
            <person name="Martin F."/>
            <person name="Kauserud H."/>
        </authorList>
    </citation>
    <scope>NUCLEOTIDE SEQUENCE</scope>
    <source>
        <strain evidence="2">CBHHK002</strain>
    </source>
</reference>
<feature type="compositionally biased region" description="Low complexity" evidence="1">
    <location>
        <begin position="401"/>
        <end position="412"/>
    </location>
</feature>
<comment type="caution">
    <text evidence="2">The sequence shown here is derived from an EMBL/GenBank/DDBJ whole genome shotgun (WGS) entry which is preliminary data.</text>
</comment>
<evidence type="ECO:0000313" key="3">
    <source>
        <dbReference type="Proteomes" id="UP001218218"/>
    </source>
</evidence>
<protein>
    <submittedName>
        <fullName evidence="2">Uncharacterized protein</fullName>
    </submittedName>
</protein>
<feature type="compositionally biased region" description="Low complexity" evidence="1">
    <location>
        <begin position="428"/>
        <end position="442"/>
    </location>
</feature>
<accession>A0AAD6Z000</accession>